<comment type="caution">
    <text evidence="1">The sequence shown here is derived from an EMBL/GenBank/DDBJ whole genome shotgun (WGS) entry which is preliminary data.</text>
</comment>
<dbReference type="PANTHER" id="PTHR16222:SF12">
    <property type="entry name" value="ADP-RIBOSYLGLYCOHYDROLASE-RELATED"/>
    <property type="match status" value="1"/>
</dbReference>
<dbReference type="SUPFAM" id="SSF101478">
    <property type="entry name" value="ADP-ribosylglycohydrolase"/>
    <property type="match status" value="1"/>
</dbReference>
<keyword evidence="2" id="KW-1185">Reference proteome</keyword>
<organism evidence="1 2">
    <name type="scientific">Dorea ammoniilytica</name>
    <dbReference type="NCBI Taxonomy" id="2981788"/>
    <lineage>
        <taxon>Bacteria</taxon>
        <taxon>Bacillati</taxon>
        <taxon>Bacillota</taxon>
        <taxon>Clostridia</taxon>
        <taxon>Lachnospirales</taxon>
        <taxon>Lachnospiraceae</taxon>
        <taxon>Dorea</taxon>
    </lineage>
</organism>
<dbReference type="InterPro" id="IPR005502">
    <property type="entry name" value="Ribosyl_crysJ1"/>
</dbReference>
<dbReference type="Pfam" id="PF03747">
    <property type="entry name" value="ADP_ribosyl_GH"/>
    <property type="match status" value="1"/>
</dbReference>
<sequence>MFGAFIGDIVGSKYEFNNIKTKKFPLFSRGCDYTDDTIMTVAVAKAIMLSYQEQFEKSENGKGFQEFLVEIMQDYGRRYPNPTGAYGGSFAKWLFQSNPKPYGSYGNGSAMRVSPCGLVAVTMDEALALARASACVSHNHPEGIKGAEAVSAAVFLAKSGKSKEEIRQYVSEHYYNLDFTLDSIRDSYQFDGSCQGSVPQAIVAFLESENFEDAIRNAISIGGDCDTTGAITGSIAWIYYAGYGNWATNRFDSSMQKIKTQAMTYLPKEFIDIADEFRDVCVARAGTNYHVGWCTPILNRSESKRYRTDWGKPSVPQREDWSSQITKQIKEAMTRFCSKYTNLSFVQVPQYTLEYIMAKEEHPDKKYSGAYHISHDKSMEKWRLRIQLDSKQLWFLSVFVRDDGRFEKYSLDKETANDSHYEFTNEQVIRKNIYAPGDENKYFHEILARYVQANGGEALLSQIMPYVTAQFHF</sequence>
<dbReference type="EMBL" id="JAOQJV010000010">
    <property type="protein sequence ID" value="MCU6700285.1"/>
    <property type="molecule type" value="Genomic_DNA"/>
</dbReference>
<dbReference type="InterPro" id="IPR050792">
    <property type="entry name" value="ADP-ribosylglycohydrolase"/>
</dbReference>
<name>A0ABT2S7Q4_9FIRM</name>
<dbReference type="InterPro" id="IPR036705">
    <property type="entry name" value="Ribosyl_crysJ1_sf"/>
</dbReference>
<evidence type="ECO:0000313" key="2">
    <source>
        <dbReference type="Proteomes" id="UP001207605"/>
    </source>
</evidence>
<accession>A0ABT2S7Q4</accession>
<dbReference type="Gene3D" id="1.10.4080.10">
    <property type="entry name" value="ADP-ribosylation/Crystallin J1"/>
    <property type="match status" value="1"/>
</dbReference>
<dbReference type="Proteomes" id="UP001207605">
    <property type="component" value="Unassembled WGS sequence"/>
</dbReference>
<dbReference type="PANTHER" id="PTHR16222">
    <property type="entry name" value="ADP-RIBOSYLGLYCOHYDROLASE"/>
    <property type="match status" value="1"/>
</dbReference>
<evidence type="ECO:0000313" key="1">
    <source>
        <dbReference type="EMBL" id="MCU6700285.1"/>
    </source>
</evidence>
<protein>
    <submittedName>
        <fullName evidence="1">ADP-ribosylglycohydrolase family protein</fullName>
    </submittedName>
</protein>
<reference evidence="1 2" key="1">
    <citation type="journal article" date="2021" name="ISME Commun">
        <title>Automated analysis of genomic sequences facilitates high-throughput and comprehensive description of bacteria.</title>
        <authorList>
            <person name="Hitch T.C.A."/>
        </authorList>
    </citation>
    <scope>NUCLEOTIDE SEQUENCE [LARGE SCALE GENOMIC DNA]</scope>
    <source>
        <strain evidence="1 2">Sanger_02</strain>
    </source>
</reference>
<dbReference type="RefSeq" id="WP_262581703.1">
    <property type="nucleotide sequence ID" value="NZ_JAOQJV010000010.1"/>
</dbReference>
<gene>
    <name evidence="1" type="ORF">OCV65_08595</name>
</gene>
<proteinExistence type="predicted"/>